<name>A0A9D2NXT3_9FIRM</name>
<gene>
    <name evidence="1" type="ORF">H9757_07070</name>
</gene>
<accession>A0A9D2NXT3</accession>
<proteinExistence type="predicted"/>
<dbReference type="Proteomes" id="UP000823894">
    <property type="component" value="Unassembled WGS sequence"/>
</dbReference>
<evidence type="ECO:0000313" key="1">
    <source>
        <dbReference type="EMBL" id="HJC38808.1"/>
    </source>
</evidence>
<dbReference type="EMBL" id="DWWK01000103">
    <property type="protein sequence ID" value="HJC38808.1"/>
    <property type="molecule type" value="Genomic_DNA"/>
</dbReference>
<reference evidence="1" key="2">
    <citation type="submission" date="2021-04" db="EMBL/GenBank/DDBJ databases">
        <authorList>
            <person name="Gilroy R."/>
        </authorList>
    </citation>
    <scope>NUCLEOTIDE SEQUENCE</scope>
    <source>
        <strain evidence="1">ChiGjej1B1-1692</strain>
    </source>
</reference>
<dbReference type="AlphaFoldDB" id="A0A9D2NXT3"/>
<evidence type="ECO:0000313" key="2">
    <source>
        <dbReference type="Proteomes" id="UP000823894"/>
    </source>
</evidence>
<organism evidence="1 2">
    <name type="scientific">Candidatus Mediterraneibacter faecigallinarum</name>
    <dbReference type="NCBI Taxonomy" id="2838669"/>
    <lineage>
        <taxon>Bacteria</taxon>
        <taxon>Bacillati</taxon>
        <taxon>Bacillota</taxon>
        <taxon>Clostridia</taxon>
        <taxon>Lachnospirales</taxon>
        <taxon>Lachnospiraceae</taxon>
        <taxon>Mediterraneibacter</taxon>
    </lineage>
</organism>
<comment type="caution">
    <text evidence="1">The sequence shown here is derived from an EMBL/GenBank/DDBJ whole genome shotgun (WGS) entry which is preliminary data.</text>
</comment>
<reference evidence="1" key="1">
    <citation type="journal article" date="2021" name="PeerJ">
        <title>Extensive microbial diversity within the chicken gut microbiome revealed by metagenomics and culture.</title>
        <authorList>
            <person name="Gilroy R."/>
            <person name="Ravi A."/>
            <person name="Getino M."/>
            <person name="Pursley I."/>
            <person name="Horton D.L."/>
            <person name="Alikhan N.F."/>
            <person name="Baker D."/>
            <person name="Gharbi K."/>
            <person name="Hall N."/>
            <person name="Watson M."/>
            <person name="Adriaenssens E.M."/>
            <person name="Foster-Nyarko E."/>
            <person name="Jarju S."/>
            <person name="Secka A."/>
            <person name="Antonio M."/>
            <person name="Oren A."/>
            <person name="Chaudhuri R.R."/>
            <person name="La Ragione R."/>
            <person name="Hildebrand F."/>
            <person name="Pallen M.J."/>
        </authorList>
    </citation>
    <scope>NUCLEOTIDE SEQUENCE</scope>
    <source>
        <strain evidence="1">ChiGjej1B1-1692</strain>
    </source>
</reference>
<protein>
    <submittedName>
        <fullName evidence="1">Uncharacterized protein</fullName>
    </submittedName>
</protein>
<sequence length="145" mass="16535">MRTKKKAGITAGILAVAVLISAVFCLCFKTEQIDIEQIRSISVRLPDDVEILLSAEEAEQVKGSLAKVELRGIATGLFKDIAGGTYMQYHLYFYDGTEMYFGELWPYYVIDGERGYGFADEEICGDLRELYIELLEKYYVPYNER</sequence>